<organism evidence="2 3">
    <name type="scientific">Bacillus xiapuensis</name>
    <dbReference type="NCBI Taxonomy" id="2014075"/>
    <lineage>
        <taxon>Bacteria</taxon>
        <taxon>Bacillati</taxon>
        <taxon>Bacillota</taxon>
        <taxon>Bacilli</taxon>
        <taxon>Bacillales</taxon>
        <taxon>Bacillaceae</taxon>
        <taxon>Bacillus</taxon>
    </lineage>
</organism>
<dbReference type="EMBL" id="JARMQG010000084">
    <property type="protein sequence ID" value="MED3562407.1"/>
    <property type="molecule type" value="Genomic_DNA"/>
</dbReference>
<feature type="coiled-coil region" evidence="1">
    <location>
        <begin position="8"/>
        <end position="42"/>
    </location>
</feature>
<reference evidence="2 3" key="1">
    <citation type="submission" date="2023-03" db="EMBL/GenBank/DDBJ databases">
        <title>Bacillus Genome Sequencing.</title>
        <authorList>
            <person name="Dunlap C."/>
        </authorList>
    </citation>
    <scope>NUCLEOTIDE SEQUENCE [LARGE SCALE GENOMIC DNA]</scope>
    <source>
        <strain evidence="2 3">B-14544</strain>
    </source>
</reference>
<keyword evidence="3" id="KW-1185">Reference proteome</keyword>
<dbReference type="RefSeq" id="WP_327967331.1">
    <property type="nucleotide sequence ID" value="NZ_JARMQG010000084.1"/>
</dbReference>
<keyword evidence="1" id="KW-0175">Coiled coil</keyword>
<sequence>MSLQEIEIRNKNRIIEGLKNTVKSQNEKVERYEKALETIMKDSELVNGIHGKISYSYPGKVAKKALEG</sequence>
<proteinExistence type="predicted"/>
<comment type="caution">
    <text evidence="2">The sequence shown here is derived from an EMBL/GenBank/DDBJ whole genome shotgun (WGS) entry which is preliminary data.</text>
</comment>
<evidence type="ECO:0000256" key="1">
    <source>
        <dbReference type="SAM" id="Coils"/>
    </source>
</evidence>
<gene>
    <name evidence="2" type="ORF">P4447_08055</name>
</gene>
<dbReference type="Proteomes" id="UP001330749">
    <property type="component" value="Unassembled WGS sequence"/>
</dbReference>
<evidence type="ECO:0000313" key="2">
    <source>
        <dbReference type="EMBL" id="MED3562407.1"/>
    </source>
</evidence>
<name>A0ABU6N946_9BACI</name>
<protein>
    <submittedName>
        <fullName evidence="2">Uncharacterized protein</fullName>
    </submittedName>
</protein>
<evidence type="ECO:0000313" key="3">
    <source>
        <dbReference type="Proteomes" id="UP001330749"/>
    </source>
</evidence>
<accession>A0ABU6N946</accession>